<evidence type="ECO:0000256" key="5">
    <source>
        <dbReference type="SAM" id="MobiDB-lite"/>
    </source>
</evidence>
<sequence>MSSPSSIVKDHDEPTTASGDKDNALSKEQACDTDTLAVGDINAADEVKGVKLALIVFGLCFSNILTGLDFTLIATAIPVITSDFNSLDDVRRAATGGQDLYVLPQEARLLGLHQRTRSRKPHMRARAQLQRAHRGQSRQWAGRVGHLRRQSDHRGNHCAAAQATAAHGHDERDLWRKPDHWPADRGRVRAECHLEVVLLDQFAGGRRVDCADNAILASPKERDGDDAAEGQTEEPRFTGLWPFAGAIMMLLLALQWGGVVYAWNSSVVIGLLVGFGVVFMIFVGSQWYGADSALIPPKLFHYRTVILAFGACLLGPGGVATIIYYLPIWFQAVQGATPISSGTRYLPSVISDVLTSIVGGAIVMNVGWYNPFYIFGVAILAIGSGLLSTLNPTTDAGKWIGYQILTGSGYSFMVTMPHIALQAVLPPELIPIASTTLLFAMTASCSIFLAVGQAIFQSSLTRGLLGVVSQEEADALIAAGAADVSRAIQPADRNAVIGVYNTAVTNVFYVAAASAAVTFFLVCGMKWKNIKAKPKQADEESKENASSEKVPSENAPLGKTPIERAVVVDS</sequence>
<evidence type="ECO:0000256" key="4">
    <source>
        <dbReference type="ARBA" id="ARBA00023136"/>
    </source>
</evidence>
<name>A0A8H4W7P8_9HELO</name>
<dbReference type="AlphaFoldDB" id="A0A8H4W7P8"/>
<dbReference type="Proteomes" id="UP000566819">
    <property type="component" value="Unassembled WGS sequence"/>
</dbReference>
<organism evidence="7 8">
    <name type="scientific">Cudoniella acicularis</name>
    <dbReference type="NCBI Taxonomy" id="354080"/>
    <lineage>
        <taxon>Eukaryota</taxon>
        <taxon>Fungi</taxon>
        <taxon>Dikarya</taxon>
        <taxon>Ascomycota</taxon>
        <taxon>Pezizomycotina</taxon>
        <taxon>Leotiomycetes</taxon>
        <taxon>Helotiales</taxon>
        <taxon>Tricladiaceae</taxon>
        <taxon>Cudoniella</taxon>
    </lineage>
</organism>
<evidence type="ECO:0000313" key="7">
    <source>
        <dbReference type="EMBL" id="KAF4634710.1"/>
    </source>
</evidence>
<evidence type="ECO:0000256" key="6">
    <source>
        <dbReference type="SAM" id="Phobius"/>
    </source>
</evidence>
<evidence type="ECO:0000256" key="3">
    <source>
        <dbReference type="ARBA" id="ARBA00022989"/>
    </source>
</evidence>
<feature type="transmembrane region" description="Helical" evidence="6">
    <location>
        <begin position="437"/>
        <end position="456"/>
    </location>
</feature>
<keyword evidence="8" id="KW-1185">Reference proteome</keyword>
<gene>
    <name evidence="7" type="ORF">G7Y89_g3392</name>
</gene>
<proteinExistence type="predicted"/>
<reference evidence="7 8" key="1">
    <citation type="submission" date="2020-03" db="EMBL/GenBank/DDBJ databases">
        <title>Draft Genome Sequence of Cudoniella acicularis.</title>
        <authorList>
            <person name="Buettner E."/>
            <person name="Kellner H."/>
        </authorList>
    </citation>
    <scope>NUCLEOTIDE SEQUENCE [LARGE SCALE GENOMIC DNA]</scope>
    <source>
        <strain evidence="7 8">DSM 108380</strain>
    </source>
</reference>
<evidence type="ECO:0000313" key="8">
    <source>
        <dbReference type="Proteomes" id="UP000566819"/>
    </source>
</evidence>
<dbReference type="FunFam" id="1.20.1250.20:FF:000196">
    <property type="entry name" value="MFS toxin efflux pump (AflT)"/>
    <property type="match status" value="1"/>
</dbReference>
<evidence type="ECO:0008006" key="9">
    <source>
        <dbReference type="Google" id="ProtNLM"/>
    </source>
</evidence>
<accession>A0A8H4W7P8</accession>
<feature type="compositionally biased region" description="Basic and acidic residues" evidence="5">
    <location>
        <begin position="8"/>
        <end position="25"/>
    </location>
</feature>
<dbReference type="EMBL" id="JAAMPI010000165">
    <property type="protein sequence ID" value="KAF4634710.1"/>
    <property type="molecule type" value="Genomic_DNA"/>
</dbReference>
<dbReference type="SUPFAM" id="SSF103473">
    <property type="entry name" value="MFS general substrate transporter"/>
    <property type="match status" value="1"/>
</dbReference>
<dbReference type="PANTHER" id="PTHR23501:SF198">
    <property type="entry name" value="AZOLE RESISTANCE PROTEIN 1-RELATED"/>
    <property type="match status" value="1"/>
</dbReference>
<comment type="subcellular location">
    <subcellularLocation>
        <location evidence="1">Membrane</location>
        <topology evidence="1">Multi-pass membrane protein</topology>
    </subcellularLocation>
</comment>
<dbReference type="InterPro" id="IPR036259">
    <property type="entry name" value="MFS_trans_sf"/>
</dbReference>
<feature type="region of interest" description="Disordered" evidence="5">
    <location>
        <begin position="533"/>
        <end position="570"/>
    </location>
</feature>
<feature type="transmembrane region" description="Helical" evidence="6">
    <location>
        <begin position="240"/>
        <end position="263"/>
    </location>
</feature>
<dbReference type="PANTHER" id="PTHR23501">
    <property type="entry name" value="MAJOR FACILITATOR SUPERFAMILY"/>
    <property type="match status" value="1"/>
</dbReference>
<protein>
    <recommendedName>
        <fullName evidence="9">Major facilitator superfamily (MFS) profile domain-containing protein</fullName>
    </recommendedName>
</protein>
<feature type="transmembrane region" description="Helical" evidence="6">
    <location>
        <begin position="372"/>
        <end position="390"/>
    </location>
</feature>
<dbReference type="OrthoDB" id="10021397at2759"/>
<dbReference type="GO" id="GO:0005886">
    <property type="term" value="C:plasma membrane"/>
    <property type="evidence" value="ECO:0007669"/>
    <property type="project" value="TreeGrafter"/>
</dbReference>
<comment type="caution">
    <text evidence="7">The sequence shown here is derived from an EMBL/GenBank/DDBJ whole genome shotgun (WGS) entry which is preliminary data.</text>
</comment>
<feature type="compositionally biased region" description="Basic and acidic residues" evidence="5">
    <location>
        <begin position="535"/>
        <end position="546"/>
    </location>
</feature>
<feature type="transmembrane region" description="Helical" evidence="6">
    <location>
        <begin position="402"/>
        <end position="425"/>
    </location>
</feature>
<feature type="region of interest" description="Disordered" evidence="5">
    <location>
        <begin position="1"/>
        <end position="26"/>
    </location>
</feature>
<keyword evidence="3 6" id="KW-1133">Transmembrane helix</keyword>
<feature type="transmembrane region" description="Helical" evidence="6">
    <location>
        <begin position="300"/>
        <end position="325"/>
    </location>
</feature>
<feature type="transmembrane region" description="Helical" evidence="6">
    <location>
        <begin position="269"/>
        <end position="288"/>
    </location>
</feature>
<dbReference type="GO" id="GO:0022857">
    <property type="term" value="F:transmembrane transporter activity"/>
    <property type="evidence" value="ECO:0007669"/>
    <property type="project" value="TreeGrafter"/>
</dbReference>
<evidence type="ECO:0000256" key="1">
    <source>
        <dbReference type="ARBA" id="ARBA00004141"/>
    </source>
</evidence>
<keyword evidence="4 6" id="KW-0472">Membrane</keyword>
<evidence type="ECO:0000256" key="2">
    <source>
        <dbReference type="ARBA" id="ARBA00022692"/>
    </source>
</evidence>
<feature type="transmembrane region" description="Helical" evidence="6">
    <location>
        <begin position="507"/>
        <end position="525"/>
    </location>
</feature>
<keyword evidence="2 6" id="KW-0812">Transmembrane</keyword>